<comment type="caution">
    <text evidence="3">The sequence shown here is derived from an EMBL/GenBank/DDBJ whole genome shotgun (WGS) entry which is preliminary data.</text>
</comment>
<organism evidence="3 4">
    <name type="scientific">Streptomyces millisiae</name>
    <dbReference type="NCBI Taxonomy" id="3075542"/>
    <lineage>
        <taxon>Bacteria</taxon>
        <taxon>Bacillati</taxon>
        <taxon>Actinomycetota</taxon>
        <taxon>Actinomycetes</taxon>
        <taxon>Kitasatosporales</taxon>
        <taxon>Streptomycetaceae</taxon>
        <taxon>Streptomyces</taxon>
    </lineage>
</organism>
<dbReference type="Gene3D" id="3.30.565.10">
    <property type="entry name" value="Histidine kinase-like ATPase, C-terminal domain"/>
    <property type="match status" value="1"/>
</dbReference>
<dbReference type="PANTHER" id="PTHR35526:SF3">
    <property type="entry name" value="ANTI-SIGMA-F FACTOR RSBW"/>
    <property type="match status" value="1"/>
</dbReference>
<keyword evidence="4" id="KW-1185">Reference proteome</keyword>
<dbReference type="SUPFAM" id="SSF55874">
    <property type="entry name" value="ATPase domain of HSP90 chaperone/DNA topoisomerase II/histidine kinase"/>
    <property type="match status" value="1"/>
</dbReference>
<name>A0ABU2LWU6_9ACTN</name>
<dbReference type="CDD" id="cd16936">
    <property type="entry name" value="HATPase_RsbW-like"/>
    <property type="match status" value="1"/>
</dbReference>
<reference evidence="4" key="1">
    <citation type="submission" date="2023-07" db="EMBL/GenBank/DDBJ databases">
        <title>30 novel species of actinomycetes from the DSMZ collection.</title>
        <authorList>
            <person name="Nouioui I."/>
        </authorList>
    </citation>
    <scope>NUCLEOTIDE SEQUENCE [LARGE SCALE GENOMIC DNA]</scope>
    <source>
        <strain evidence="4">DSM 44918</strain>
    </source>
</reference>
<dbReference type="InterPro" id="IPR003594">
    <property type="entry name" value="HATPase_dom"/>
</dbReference>
<dbReference type="InterPro" id="IPR050267">
    <property type="entry name" value="Anti-sigma-factor_SerPK"/>
</dbReference>
<accession>A0ABU2LWU6</accession>
<dbReference type="Pfam" id="PF13581">
    <property type="entry name" value="HATPase_c_2"/>
    <property type="match status" value="1"/>
</dbReference>
<evidence type="ECO:0000313" key="4">
    <source>
        <dbReference type="Proteomes" id="UP001183420"/>
    </source>
</evidence>
<dbReference type="Proteomes" id="UP001183420">
    <property type="component" value="Unassembled WGS sequence"/>
</dbReference>
<dbReference type="GO" id="GO:0005524">
    <property type="term" value="F:ATP binding"/>
    <property type="evidence" value="ECO:0007669"/>
    <property type="project" value="UniProtKB-KW"/>
</dbReference>
<dbReference type="EMBL" id="JAVREM010000041">
    <property type="protein sequence ID" value="MDT0321508.1"/>
    <property type="molecule type" value="Genomic_DNA"/>
</dbReference>
<dbReference type="PANTHER" id="PTHR35526">
    <property type="entry name" value="ANTI-SIGMA-F FACTOR RSBW-RELATED"/>
    <property type="match status" value="1"/>
</dbReference>
<dbReference type="RefSeq" id="WP_311601728.1">
    <property type="nucleotide sequence ID" value="NZ_JAVREM010000041.1"/>
</dbReference>
<keyword evidence="3" id="KW-0067">ATP-binding</keyword>
<keyword evidence="1" id="KW-0723">Serine/threonine-protein kinase</keyword>
<protein>
    <submittedName>
        <fullName evidence="3">ATP-binding protein</fullName>
    </submittedName>
</protein>
<keyword evidence="1" id="KW-0418">Kinase</keyword>
<feature type="domain" description="Histidine kinase/HSP90-like ATPase" evidence="2">
    <location>
        <begin position="17"/>
        <end position="139"/>
    </location>
</feature>
<dbReference type="InterPro" id="IPR036890">
    <property type="entry name" value="HATPase_C_sf"/>
</dbReference>
<gene>
    <name evidence="3" type="ORF">RNC47_24570</name>
</gene>
<proteinExistence type="predicted"/>
<evidence type="ECO:0000256" key="1">
    <source>
        <dbReference type="ARBA" id="ARBA00022527"/>
    </source>
</evidence>
<evidence type="ECO:0000259" key="2">
    <source>
        <dbReference type="Pfam" id="PF13581"/>
    </source>
</evidence>
<keyword evidence="1" id="KW-0808">Transferase</keyword>
<evidence type="ECO:0000313" key="3">
    <source>
        <dbReference type="EMBL" id="MDT0321508.1"/>
    </source>
</evidence>
<sequence>MCLVPVRSGTADFTLRFPAHPSWVRTARDAMRTALRSAVPLNGELIETAALLTSEVVSNAINASLCCRTPPPVDIHACWSPEGELQVRVYDQGPGMPRLPDASPAVDQEHGRGLLLLSSCARRWEVCRHAPGPGKSVWFQL</sequence>
<keyword evidence="3" id="KW-0547">Nucleotide-binding</keyword>